<evidence type="ECO:0000313" key="4">
    <source>
        <dbReference type="Proteomes" id="UP000620124"/>
    </source>
</evidence>
<dbReference type="EMBL" id="JACAZI010000005">
    <property type="protein sequence ID" value="KAF7360676.1"/>
    <property type="molecule type" value="Genomic_DNA"/>
</dbReference>
<reference evidence="3" key="1">
    <citation type="submission" date="2020-05" db="EMBL/GenBank/DDBJ databases">
        <title>Mycena genomes resolve the evolution of fungal bioluminescence.</title>
        <authorList>
            <person name="Tsai I.J."/>
        </authorList>
    </citation>
    <scope>NUCLEOTIDE SEQUENCE</scope>
    <source>
        <strain evidence="3">CCC161011</strain>
    </source>
</reference>
<name>A0A8H6YL31_9AGAR</name>
<dbReference type="Proteomes" id="UP000620124">
    <property type="component" value="Unassembled WGS sequence"/>
</dbReference>
<protein>
    <submittedName>
        <fullName evidence="3">Uncharacterized protein</fullName>
    </submittedName>
</protein>
<gene>
    <name evidence="3" type="ORF">MVEN_00799300</name>
</gene>
<evidence type="ECO:0000313" key="3">
    <source>
        <dbReference type="EMBL" id="KAF7360676.1"/>
    </source>
</evidence>
<keyword evidence="4" id="KW-1185">Reference proteome</keyword>
<feature type="domain" description="DUF7029" evidence="1">
    <location>
        <begin position="16"/>
        <end position="116"/>
    </location>
</feature>
<comment type="caution">
    <text evidence="3">The sequence shown here is derived from an EMBL/GenBank/DDBJ whole genome shotgun (WGS) entry which is preliminary data.</text>
</comment>
<dbReference type="InterPro" id="IPR055647">
    <property type="entry name" value="DUF7223"/>
</dbReference>
<dbReference type="OrthoDB" id="5382170at2759"/>
<evidence type="ECO:0000259" key="1">
    <source>
        <dbReference type="Pfam" id="PF22974"/>
    </source>
</evidence>
<accession>A0A8H6YL31</accession>
<sequence>MAALPSTALSFTAFVDTPIVLLEDIEYLVDTIACHSSRRASVSEVELNFRSDDAYTEALSSWSSFPSFILVTSHATCNLENRRGAWLVTGVQGLEEYPQIKLTAQSIPLDEIGASFRLSHSVASSWPRALDKRVGTDRVINFGHVLDLAPRQQLFPPDLSLLQRSTDEVLDVKGSAGVQIFCVDCVSHTNFSVGVELEVNTLPTKIKSAHINVTVQQFEHDIHLEVSLDGAVSFQKSVDVIRVPLPDLAITIPEILDVGFFYGGAVSASLNITSGFNFTVGAKSSIPAGATATFVVAGDANSSANGWEGSSFDLVPFRLNSGSFNATAQLSLSPFLDAEVSVFNDVLADARLAVNTPHLTASAQIQANVNRQCQPVGTNDFESFGTALSFGAGGSLEIQISANGTLLPDVDDIIFEHPVKFGSFPSPDAPACSRRPGTGAHRHSANRCRRRADLRHSKDRIFLFRQWRTSD</sequence>
<dbReference type="Pfam" id="PF22974">
    <property type="entry name" value="DUF7029"/>
    <property type="match status" value="1"/>
</dbReference>
<feature type="domain" description="DUF7223" evidence="2">
    <location>
        <begin position="176"/>
        <end position="375"/>
    </location>
</feature>
<proteinExistence type="predicted"/>
<dbReference type="Pfam" id="PF23865">
    <property type="entry name" value="DUF7223"/>
    <property type="match status" value="1"/>
</dbReference>
<evidence type="ECO:0000259" key="2">
    <source>
        <dbReference type="Pfam" id="PF23865"/>
    </source>
</evidence>
<organism evidence="3 4">
    <name type="scientific">Mycena venus</name>
    <dbReference type="NCBI Taxonomy" id="2733690"/>
    <lineage>
        <taxon>Eukaryota</taxon>
        <taxon>Fungi</taxon>
        <taxon>Dikarya</taxon>
        <taxon>Basidiomycota</taxon>
        <taxon>Agaricomycotina</taxon>
        <taxon>Agaricomycetes</taxon>
        <taxon>Agaricomycetidae</taxon>
        <taxon>Agaricales</taxon>
        <taxon>Marasmiineae</taxon>
        <taxon>Mycenaceae</taxon>
        <taxon>Mycena</taxon>
    </lineage>
</organism>
<dbReference type="AlphaFoldDB" id="A0A8H6YL31"/>
<dbReference type="InterPro" id="IPR054293">
    <property type="entry name" value="DUF7029"/>
</dbReference>